<sequence>MVGLLLNIMRLRSLILTLDNGFRVASLRNRKQTLPDYRKENRTSSVSVRLTRKVKVKTWKPTTPLLPRIHSILPRSRDAPNPKTGTKTLWILSGANHPRMVELPLRSTLSRREIRMDVPGLMYLLCLETKLLAR</sequence>
<dbReference type="EMBL" id="HBUF01205839">
    <property type="protein sequence ID" value="CAG6663751.1"/>
    <property type="molecule type" value="Transcribed_RNA"/>
</dbReference>
<protein>
    <submittedName>
        <fullName evidence="1">Uncharacterized protein</fullName>
    </submittedName>
</protein>
<dbReference type="AlphaFoldDB" id="A0A8D8S5N8"/>
<proteinExistence type="predicted"/>
<evidence type="ECO:0000313" key="1">
    <source>
        <dbReference type="EMBL" id="CAG6663744.1"/>
    </source>
</evidence>
<reference evidence="1" key="1">
    <citation type="submission" date="2021-05" db="EMBL/GenBank/DDBJ databases">
        <authorList>
            <person name="Alioto T."/>
            <person name="Alioto T."/>
            <person name="Gomez Garrido J."/>
        </authorList>
    </citation>
    <scope>NUCLEOTIDE SEQUENCE</scope>
</reference>
<name>A0A8D8S5N8_9HEMI</name>
<organism evidence="1">
    <name type="scientific">Cacopsylla melanoneura</name>
    <dbReference type="NCBI Taxonomy" id="428564"/>
    <lineage>
        <taxon>Eukaryota</taxon>
        <taxon>Metazoa</taxon>
        <taxon>Ecdysozoa</taxon>
        <taxon>Arthropoda</taxon>
        <taxon>Hexapoda</taxon>
        <taxon>Insecta</taxon>
        <taxon>Pterygota</taxon>
        <taxon>Neoptera</taxon>
        <taxon>Paraneoptera</taxon>
        <taxon>Hemiptera</taxon>
        <taxon>Sternorrhyncha</taxon>
        <taxon>Psylloidea</taxon>
        <taxon>Psyllidae</taxon>
        <taxon>Psyllinae</taxon>
        <taxon>Cacopsylla</taxon>
    </lineage>
</organism>
<dbReference type="EMBL" id="HBUF01205838">
    <property type="protein sequence ID" value="CAG6663744.1"/>
    <property type="molecule type" value="Transcribed_RNA"/>
</dbReference>
<accession>A0A8D8S5N8</accession>
<dbReference type="EMBL" id="HBUF01205840">
    <property type="protein sequence ID" value="CAG6663758.1"/>
    <property type="molecule type" value="Transcribed_RNA"/>
</dbReference>